<dbReference type="GO" id="GO:0005789">
    <property type="term" value="C:endoplasmic reticulum membrane"/>
    <property type="evidence" value="ECO:0007669"/>
    <property type="project" value="TreeGrafter"/>
</dbReference>
<feature type="repeat" description="TPR" evidence="1">
    <location>
        <begin position="48"/>
        <end position="81"/>
    </location>
</feature>
<dbReference type="GO" id="GO:0000030">
    <property type="term" value="F:mannosyltransferase activity"/>
    <property type="evidence" value="ECO:0007669"/>
    <property type="project" value="TreeGrafter"/>
</dbReference>
<dbReference type="PANTHER" id="PTHR44216:SF3">
    <property type="entry name" value="PROTEIN O-MANNOSYL-TRANSFERASE TMTC2"/>
    <property type="match status" value="1"/>
</dbReference>
<dbReference type="InterPro" id="IPR052384">
    <property type="entry name" value="TMTC_O-mannosyltransferase"/>
</dbReference>
<dbReference type="PANTHER" id="PTHR44216">
    <property type="entry name" value="PROTEIN O-MANNOSYL-TRANSFERASE TMTC2"/>
    <property type="match status" value="1"/>
</dbReference>
<dbReference type="Pfam" id="PF13176">
    <property type="entry name" value="TPR_7"/>
    <property type="match status" value="1"/>
</dbReference>
<name>A0A8K0JVL8_LADFU</name>
<comment type="caution">
    <text evidence="2">The sequence shown here is derived from an EMBL/GenBank/DDBJ whole genome shotgun (WGS) entry which is preliminary data.</text>
</comment>
<dbReference type="SUPFAM" id="SSF48452">
    <property type="entry name" value="TPR-like"/>
    <property type="match status" value="1"/>
</dbReference>
<protein>
    <recommendedName>
        <fullName evidence="4">Tetratricopeptide repeat protein</fullName>
    </recommendedName>
</protein>
<evidence type="ECO:0000256" key="1">
    <source>
        <dbReference type="PROSITE-ProRule" id="PRU00339"/>
    </source>
</evidence>
<dbReference type="Gene3D" id="1.25.40.10">
    <property type="entry name" value="Tetratricopeptide repeat domain"/>
    <property type="match status" value="1"/>
</dbReference>
<organism evidence="2 3">
    <name type="scientific">Ladona fulva</name>
    <name type="common">Scarce chaser dragonfly</name>
    <name type="synonym">Libellula fulva</name>
    <dbReference type="NCBI Taxonomy" id="123851"/>
    <lineage>
        <taxon>Eukaryota</taxon>
        <taxon>Metazoa</taxon>
        <taxon>Ecdysozoa</taxon>
        <taxon>Arthropoda</taxon>
        <taxon>Hexapoda</taxon>
        <taxon>Insecta</taxon>
        <taxon>Pterygota</taxon>
        <taxon>Palaeoptera</taxon>
        <taxon>Odonata</taxon>
        <taxon>Epiprocta</taxon>
        <taxon>Anisoptera</taxon>
        <taxon>Libelluloidea</taxon>
        <taxon>Libellulidae</taxon>
        <taxon>Ladona</taxon>
    </lineage>
</organism>
<dbReference type="EMBL" id="KZ308141">
    <property type="protein sequence ID" value="KAG8222705.1"/>
    <property type="molecule type" value="Genomic_DNA"/>
</dbReference>
<dbReference type="Proteomes" id="UP000792457">
    <property type="component" value="Unassembled WGS sequence"/>
</dbReference>
<sequence>MKILAHLSLGQTLEKLGRSDEAAESYSRASRLDGAGLRDPEAHAAARASALSHLGRLRADGGRLHDAVALYHQAIRHMPPDYYQAQVSRFSQEKRSLPL</sequence>
<evidence type="ECO:0008006" key="4">
    <source>
        <dbReference type="Google" id="ProtNLM"/>
    </source>
</evidence>
<proteinExistence type="predicted"/>
<dbReference type="AlphaFoldDB" id="A0A8K0JVL8"/>
<dbReference type="InterPro" id="IPR011990">
    <property type="entry name" value="TPR-like_helical_dom_sf"/>
</dbReference>
<keyword evidence="1" id="KW-0802">TPR repeat</keyword>
<evidence type="ECO:0000313" key="2">
    <source>
        <dbReference type="EMBL" id="KAG8222705.1"/>
    </source>
</evidence>
<dbReference type="SMART" id="SM00028">
    <property type="entry name" value="TPR"/>
    <property type="match status" value="2"/>
</dbReference>
<keyword evidence="3" id="KW-1185">Reference proteome</keyword>
<reference evidence="2" key="2">
    <citation type="submission" date="2017-10" db="EMBL/GenBank/DDBJ databases">
        <title>Ladona fulva Genome sequencing and assembly.</title>
        <authorList>
            <person name="Murali S."/>
            <person name="Richards S."/>
            <person name="Bandaranaike D."/>
            <person name="Bellair M."/>
            <person name="Blankenburg K."/>
            <person name="Chao H."/>
            <person name="Dinh H."/>
            <person name="Doddapaneni H."/>
            <person name="Dugan-Rocha S."/>
            <person name="Elkadiri S."/>
            <person name="Gnanaolivu R."/>
            <person name="Hernandez B."/>
            <person name="Skinner E."/>
            <person name="Javaid M."/>
            <person name="Lee S."/>
            <person name="Li M."/>
            <person name="Ming W."/>
            <person name="Munidasa M."/>
            <person name="Muniz J."/>
            <person name="Nguyen L."/>
            <person name="Hughes D."/>
            <person name="Osuji N."/>
            <person name="Pu L.-L."/>
            <person name="Puazo M."/>
            <person name="Qu C."/>
            <person name="Quiroz J."/>
            <person name="Raj R."/>
            <person name="Weissenberger G."/>
            <person name="Xin Y."/>
            <person name="Zou X."/>
            <person name="Han Y."/>
            <person name="Worley K."/>
            <person name="Muzny D."/>
            <person name="Gibbs R."/>
        </authorList>
    </citation>
    <scope>NUCLEOTIDE SEQUENCE</scope>
    <source>
        <strain evidence="2">Sampled in the wild</strain>
    </source>
</reference>
<dbReference type="OrthoDB" id="1658288at2759"/>
<dbReference type="InterPro" id="IPR019734">
    <property type="entry name" value="TPR_rpt"/>
</dbReference>
<accession>A0A8K0JVL8</accession>
<dbReference type="GO" id="GO:0035269">
    <property type="term" value="P:protein O-linked glycosylation via mannose"/>
    <property type="evidence" value="ECO:0007669"/>
    <property type="project" value="TreeGrafter"/>
</dbReference>
<evidence type="ECO:0000313" key="3">
    <source>
        <dbReference type="Proteomes" id="UP000792457"/>
    </source>
</evidence>
<dbReference type="Pfam" id="PF13181">
    <property type="entry name" value="TPR_8"/>
    <property type="match status" value="1"/>
</dbReference>
<dbReference type="PROSITE" id="PS50005">
    <property type="entry name" value="TPR"/>
    <property type="match status" value="1"/>
</dbReference>
<gene>
    <name evidence="2" type="ORF">J437_LFUL002762</name>
</gene>
<reference evidence="2" key="1">
    <citation type="submission" date="2013-04" db="EMBL/GenBank/DDBJ databases">
        <authorList>
            <person name="Qu J."/>
            <person name="Murali S.C."/>
            <person name="Bandaranaike D."/>
            <person name="Bellair M."/>
            <person name="Blankenburg K."/>
            <person name="Chao H."/>
            <person name="Dinh H."/>
            <person name="Doddapaneni H."/>
            <person name="Downs B."/>
            <person name="Dugan-Rocha S."/>
            <person name="Elkadiri S."/>
            <person name="Gnanaolivu R.D."/>
            <person name="Hernandez B."/>
            <person name="Javaid M."/>
            <person name="Jayaseelan J.C."/>
            <person name="Lee S."/>
            <person name="Li M."/>
            <person name="Ming W."/>
            <person name="Munidasa M."/>
            <person name="Muniz J."/>
            <person name="Nguyen L."/>
            <person name="Ongeri F."/>
            <person name="Osuji N."/>
            <person name="Pu L.-L."/>
            <person name="Puazo M."/>
            <person name="Qu C."/>
            <person name="Quiroz J."/>
            <person name="Raj R."/>
            <person name="Weissenberger G."/>
            <person name="Xin Y."/>
            <person name="Zou X."/>
            <person name="Han Y."/>
            <person name="Richards S."/>
            <person name="Worley K."/>
            <person name="Muzny D."/>
            <person name="Gibbs R."/>
        </authorList>
    </citation>
    <scope>NUCLEOTIDE SEQUENCE</scope>
    <source>
        <strain evidence="2">Sampled in the wild</strain>
    </source>
</reference>